<evidence type="ECO:0000313" key="3">
    <source>
        <dbReference type="EMBL" id="CAG8537509.1"/>
    </source>
</evidence>
<dbReference type="EMBL" id="CAJVPY010001810">
    <property type="protein sequence ID" value="CAG8537509.1"/>
    <property type="molecule type" value="Genomic_DNA"/>
</dbReference>
<keyword evidence="2" id="KW-0812">Transmembrane</keyword>
<feature type="transmembrane region" description="Helical" evidence="2">
    <location>
        <begin position="195"/>
        <end position="218"/>
    </location>
</feature>
<evidence type="ECO:0000313" key="4">
    <source>
        <dbReference type="Proteomes" id="UP000789405"/>
    </source>
</evidence>
<evidence type="ECO:0000256" key="2">
    <source>
        <dbReference type="SAM" id="Phobius"/>
    </source>
</evidence>
<protein>
    <submittedName>
        <fullName evidence="3">23645_t:CDS:1</fullName>
    </submittedName>
</protein>
<feature type="transmembrane region" description="Helical" evidence="2">
    <location>
        <begin position="224"/>
        <end position="243"/>
    </location>
</feature>
<dbReference type="AlphaFoldDB" id="A0A9N9ARI4"/>
<gene>
    <name evidence="3" type="ORF">DERYTH_LOCUS4643</name>
</gene>
<feature type="compositionally biased region" description="Basic and acidic residues" evidence="1">
    <location>
        <begin position="12"/>
        <end position="21"/>
    </location>
</feature>
<feature type="region of interest" description="Disordered" evidence="1">
    <location>
        <begin position="1"/>
        <end position="21"/>
    </location>
</feature>
<dbReference type="Proteomes" id="UP000789405">
    <property type="component" value="Unassembled WGS sequence"/>
</dbReference>
<dbReference type="OrthoDB" id="2449208at2759"/>
<name>A0A9N9ARI4_9GLOM</name>
<keyword evidence="2" id="KW-1133">Transmembrane helix</keyword>
<evidence type="ECO:0000256" key="1">
    <source>
        <dbReference type="SAM" id="MobiDB-lite"/>
    </source>
</evidence>
<feature type="region of interest" description="Disordered" evidence="1">
    <location>
        <begin position="100"/>
        <end position="169"/>
    </location>
</feature>
<feature type="compositionally biased region" description="Basic and acidic residues" evidence="1">
    <location>
        <begin position="107"/>
        <end position="160"/>
    </location>
</feature>
<keyword evidence="2" id="KW-0472">Membrane</keyword>
<accession>A0A9N9ARI4</accession>
<keyword evidence="4" id="KW-1185">Reference proteome</keyword>
<comment type="caution">
    <text evidence="3">The sequence shown here is derived from an EMBL/GenBank/DDBJ whole genome shotgun (WGS) entry which is preliminary data.</text>
</comment>
<organism evidence="3 4">
    <name type="scientific">Dentiscutata erythropus</name>
    <dbReference type="NCBI Taxonomy" id="1348616"/>
    <lineage>
        <taxon>Eukaryota</taxon>
        <taxon>Fungi</taxon>
        <taxon>Fungi incertae sedis</taxon>
        <taxon>Mucoromycota</taxon>
        <taxon>Glomeromycotina</taxon>
        <taxon>Glomeromycetes</taxon>
        <taxon>Diversisporales</taxon>
        <taxon>Gigasporaceae</taxon>
        <taxon>Dentiscutata</taxon>
    </lineage>
</organism>
<reference evidence="3" key="1">
    <citation type="submission" date="2021-06" db="EMBL/GenBank/DDBJ databases">
        <authorList>
            <person name="Kallberg Y."/>
            <person name="Tangrot J."/>
            <person name="Rosling A."/>
        </authorList>
    </citation>
    <scope>NUCLEOTIDE SEQUENCE</scope>
    <source>
        <strain evidence="3">MA453B</strain>
    </source>
</reference>
<sequence>MSSRPKYNNKNSKNDQNDKDPLATSNLISLLTAALNPAFYGIDSLETFSSCFQRLYKFAVSITGSTFTFDVKFFSLNIQVDPLVEVEDATVVLKFQDKLGKKGRPPKCQEKEDKNVVEKMMEDKLKPEDKSTEDKSKEDKSKEDKSKEDITENDESAHDHDDEDIDEPVKKEENMSKMLETLDAKLSKHPIAFHFLAFLMQCILAVVLSPVYFCILLLHYSFFFFQALFLMILNFRIGVLFDLKIASINVKVKPDTEIKKAGFEIERENLEQLDLQKEGCNYNMKRLQLWPLTWENIAGKNLQMHKSEKL</sequence>
<proteinExistence type="predicted"/>